<dbReference type="GO" id="GO:1990404">
    <property type="term" value="F:NAD+-protein mono-ADP-ribosyltransferase activity"/>
    <property type="evidence" value="ECO:0007669"/>
    <property type="project" value="TreeGrafter"/>
</dbReference>
<protein>
    <recommendedName>
        <fullName evidence="1">Poly [ADP-ribose] polymerase</fullName>
        <shortName evidence="1">PARP</shortName>
        <ecNumber evidence="1">2.4.2.-</ecNumber>
    </recommendedName>
</protein>
<dbReference type="Proteomes" id="UP001187531">
    <property type="component" value="Unassembled WGS sequence"/>
</dbReference>
<dbReference type="Pfam" id="PF00644">
    <property type="entry name" value="PARP"/>
    <property type="match status" value="2"/>
</dbReference>
<evidence type="ECO:0000313" key="4">
    <source>
        <dbReference type="EMBL" id="KAK2704484.1"/>
    </source>
</evidence>
<keyword evidence="1" id="KW-0808">Transferase</keyword>
<dbReference type="InterPro" id="IPR012317">
    <property type="entry name" value="Poly(ADP-ribose)pol_cat_dom"/>
</dbReference>
<dbReference type="GO" id="GO:0003950">
    <property type="term" value="F:NAD+ poly-ADP-ribosyltransferase activity"/>
    <property type="evidence" value="ECO:0007669"/>
    <property type="project" value="UniProtKB-UniRule"/>
</dbReference>
<dbReference type="PANTHER" id="PTHR45740">
    <property type="entry name" value="POLY [ADP-RIBOSE] POLYMERASE"/>
    <property type="match status" value="1"/>
</dbReference>
<feature type="region of interest" description="Disordered" evidence="2">
    <location>
        <begin position="147"/>
        <end position="170"/>
    </location>
</feature>
<gene>
    <name evidence="4" type="ORF">QYM36_016770</name>
</gene>
<dbReference type="EMBL" id="JAVRJZ010000021">
    <property type="protein sequence ID" value="KAK2704484.1"/>
    <property type="molecule type" value="Genomic_DNA"/>
</dbReference>
<evidence type="ECO:0000256" key="1">
    <source>
        <dbReference type="RuleBase" id="RU362114"/>
    </source>
</evidence>
<keyword evidence="1" id="KW-0520">NAD</keyword>
<dbReference type="SUPFAM" id="SSF56399">
    <property type="entry name" value="ADP-ribosylation"/>
    <property type="match status" value="2"/>
</dbReference>
<keyword evidence="5" id="KW-1185">Reference proteome</keyword>
<evidence type="ECO:0000313" key="5">
    <source>
        <dbReference type="Proteomes" id="UP001187531"/>
    </source>
</evidence>
<reference evidence="4" key="1">
    <citation type="submission" date="2023-07" db="EMBL/GenBank/DDBJ databases">
        <title>Chromosome-level genome assembly of Artemia franciscana.</title>
        <authorList>
            <person name="Jo E."/>
        </authorList>
    </citation>
    <scope>NUCLEOTIDE SEQUENCE</scope>
    <source>
        <tissue evidence="4">Whole body</tissue>
    </source>
</reference>
<sequence>MKAIFPTIEVDESLDKMTKGLFDYSSEEEVNSFSEEENELGSKSLPQSIYKTVPTSSPDWNVRSNLGVNVNMSCSDSLFCNRNLSGVLNSDDDDSDIENSEVKNSGKVEFLSSNLRNINITRENGLREAKLMPIELRFGKKKESKGLFDDVSATESEESNESSDLTDRSLNTRGYIASEGLARHPTEMESMNRLNDNENSNHKWYFEEQRDALDSKISSQDIKRDTKEQFTLVSLQETYLQSCRVMKSVFADLDEGSGNSLKGEEIKSSHAASKLSLQKVQNEYKPVGQLEEKINLANVLLLTGHAKTKEIGSPADILKENGRYCHQKHFVRRGQNRCQETCDKLKDCKIHRCDLPCEFPHYSHKCSEEVMRKLSCGHEINVSCGQTTTTERCNAKTKTTFKCGHEGVGKCGQASTMNCGGRIKTKLACGHSTVYTCNGGKTNCHERCPKKLACGHGCPNLCSDPCIPPAQCQLCIDLDEETQNRRRQMYQDQAKQKALEFRIEATKFKIVNLDPSSSVFLDVNDKVVKYIQPAHSWHPEVTSVQEVFNANLLEAFYSCQASLFDPSSAREKFHGTDADACEKIVHNGFRLPRNDGIQRMFGCGIYFATDSSKSAQKVYTKGSNLLILCDVLLGKQLKVSAHHYQMNLETIRSLGYDSIFAPRDTKSVGGVLFDEFVIYDPRQAYPKYVINYKVTQLGISVDNALSTKFQVHEILPSRSFDSSNELDYHFRVAEAQFRRLCKTREVIKVTYVLNPKLESEFAKTIKQFQKKYGANSEEAKPILAFHGTPVESNIQSILQNNFQSSYIKQTVYGYGHYFSEFPDVALGYAKNVKALILCKVLAGRSQDVTSRVNIAEGYDSNRVDKDALGRGKMIIINNDKQILPRYVVHLN</sequence>
<comment type="caution">
    <text evidence="4">The sequence shown here is derived from an EMBL/GenBank/DDBJ whole genome shotgun (WGS) entry which is preliminary data.</text>
</comment>
<dbReference type="EC" id="2.4.2.-" evidence="1"/>
<dbReference type="CDD" id="cd06008">
    <property type="entry name" value="NF-X1-zinc-finger"/>
    <property type="match status" value="1"/>
</dbReference>
<dbReference type="AlphaFoldDB" id="A0AA88HCF4"/>
<keyword evidence="1" id="KW-0328">Glycosyltransferase</keyword>
<dbReference type="Gene3D" id="3.90.228.10">
    <property type="match status" value="2"/>
</dbReference>
<accession>A0AA88HCF4</accession>
<organism evidence="4 5">
    <name type="scientific">Artemia franciscana</name>
    <name type="common">Brine shrimp</name>
    <name type="synonym">Artemia sanfranciscana</name>
    <dbReference type="NCBI Taxonomy" id="6661"/>
    <lineage>
        <taxon>Eukaryota</taxon>
        <taxon>Metazoa</taxon>
        <taxon>Ecdysozoa</taxon>
        <taxon>Arthropoda</taxon>
        <taxon>Crustacea</taxon>
        <taxon>Branchiopoda</taxon>
        <taxon>Anostraca</taxon>
        <taxon>Artemiidae</taxon>
        <taxon>Artemia</taxon>
    </lineage>
</organism>
<feature type="domain" description="PARP catalytic" evidence="3">
    <location>
        <begin position="497"/>
        <end position="701"/>
    </location>
</feature>
<dbReference type="GO" id="GO:0005634">
    <property type="term" value="C:nucleus"/>
    <property type="evidence" value="ECO:0007669"/>
    <property type="project" value="TreeGrafter"/>
</dbReference>
<dbReference type="PANTHER" id="PTHR45740:SF2">
    <property type="entry name" value="POLY [ADP-RIBOSE] POLYMERASE"/>
    <property type="match status" value="1"/>
</dbReference>
<evidence type="ECO:0000259" key="3">
    <source>
        <dbReference type="PROSITE" id="PS51059"/>
    </source>
</evidence>
<proteinExistence type="predicted"/>
<dbReference type="InterPro" id="IPR051712">
    <property type="entry name" value="ARTD-AVP"/>
</dbReference>
<name>A0AA88HCF4_ARTSF</name>
<evidence type="ECO:0000256" key="2">
    <source>
        <dbReference type="SAM" id="MobiDB-lite"/>
    </source>
</evidence>
<dbReference type="PROSITE" id="PS51059">
    <property type="entry name" value="PARP_CATALYTIC"/>
    <property type="match status" value="1"/>
</dbReference>